<accession>A0A0J8B327</accession>
<dbReference type="InterPro" id="IPR041969">
    <property type="entry name" value="VP13D_UBA"/>
</dbReference>
<dbReference type="InterPro" id="IPR008598">
    <property type="entry name" value="Di19_Zn-bd"/>
</dbReference>
<dbReference type="Gene3D" id="1.10.8.10">
    <property type="entry name" value="DNA helicase RuvA subunit, C-terminal domain"/>
    <property type="match status" value="1"/>
</dbReference>
<dbReference type="SMART" id="SM00165">
    <property type="entry name" value="UBA"/>
    <property type="match status" value="1"/>
</dbReference>
<dbReference type="Pfam" id="PF00627">
    <property type="entry name" value="UBA"/>
    <property type="match status" value="1"/>
</dbReference>
<dbReference type="PROSITE" id="PS50030">
    <property type="entry name" value="UBA"/>
    <property type="match status" value="1"/>
</dbReference>
<feature type="non-terminal residue" evidence="2">
    <location>
        <position position="243"/>
    </location>
</feature>
<feature type="domain" description="UBA" evidence="1">
    <location>
        <begin position="117"/>
        <end position="157"/>
    </location>
</feature>
<gene>
    <name evidence="2" type="ORF">BVRB_023120</name>
</gene>
<dbReference type="AlphaFoldDB" id="A0A0J8B327"/>
<dbReference type="InterPro" id="IPR015940">
    <property type="entry name" value="UBA"/>
</dbReference>
<dbReference type="CDD" id="cd14306">
    <property type="entry name" value="UBA_VP13D"/>
    <property type="match status" value="1"/>
</dbReference>
<dbReference type="EMBL" id="KQ094742">
    <property type="protein sequence ID" value="KMS94268.1"/>
    <property type="molecule type" value="Genomic_DNA"/>
</dbReference>
<dbReference type="Proteomes" id="UP000035740">
    <property type="component" value="Unassembled WGS sequence"/>
</dbReference>
<evidence type="ECO:0000313" key="2">
    <source>
        <dbReference type="EMBL" id="KMS94268.1"/>
    </source>
</evidence>
<protein>
    <recommendedName>
        <fullName evidence="1">UBA domain-containing protein</fullName>
    </recommendedName>
</protein>
<keyword evidence="3" id="KW-1185">Reference proteome</keyword>
<proteinExistence type="predicted"/>
<dbReference type="SUPFAM" id="SSF46934">
    <property type="entry name" value="UBA-like"/>
    <property type="match status" value="1"/>
</dbReference>
<name>A0A0J8B327_BETVV</name>
<dbReference type="InterPro" id="IPR009060">
    <property type="entry name" value="UBA-like_sf"/>
</dbReference>
<dbReference type="Pfam" id="PF05605">
    <property type="entry name" value="zf-Di19"/>
    <property type="match status" value="1"/>
</dbReference>
<evidence type="ECO:0000313" key="3">
    <source>
        <dbReference type="Proteomes" id="UP000035740"/>
    </source>
</evidence>
<evidence type="ECO:0000259" key="1">
    <source>
        <dbReference type="PROSITE" id="PS50030"/>
    </source>
</evidence>
<dbReference type="OrthoDB" id="70521at2759"/>
<organism evidence="2 3">
    <name type="scientific">Beta vulgaris subsp. vulgaris</name>
    <name type="common">Beet</name>
    <dbReference type="NCBI Taxonomy" id="3555"/>
    <lineage>
        <taxon>Eukaryota</taxon>
        <taxon>Viridiplantae</taxon>
        <taxon>Streptophyta</taxon>
        <taxon>Embryophyta</taxon>
        <taxon>Tracheophyta</taxon>
        <taxon>Spermatophyta</taxon>
        <taxon>Magnoliopsida</taxon>
        <taxon>eudicotyledons</taxon>
        <taxon>Gunneridae</taxon>
        <taxon>Pentapetalae</taxon>
        <taxon>Caryophyllales</taxon>
        <taxon>Chenopodiaceae</taxon>
        <taxon>Betoideae</taxon>
        <taxon>Beta</taxon>
    </lineage>
</organism>
<sequence>MIVGSGRRGIIPVQIVSSLESLGLIPLRSPPAPVVPNPDPNAAAYKCPGCSQQDLTMPTLLVHFQKHHSKAAIRSECPLCSASSRAISGTVHSSISNHFKRCHKSLAAHGSDLPVSTVSQDSVAKLMAMGFEVDHCIYALEQSNEDLVAATNWILNNLSTVGALVEAKKAAAAADSATQALTPEDAVDENNSYEVARKKANEAAESSRDYFELECGSVIPNMNPDFKSSAIASTASNYFHTFL</sequence>
<dbReference type="Gramene" id="KMS94268">
    <property type="protein sequence ID" value="KMS94268"/>
    <property type="gene ID" value="BVRB_023120"/>
</dbReference>
<reference evidence="2 3" key="1">
    <citation type="journal article" date="2014" name="Nature">
        <title>The genome of the recently domesticated crop plant sugar beet (Beta vulgaris).</title>
        <authorList>
            <person name="Dohm J.C."/>
            <person name="Minoche A.E."/>
            <person name="Holtgrawe D."/>
            <person name="Capella-Gutierrez S."/>
            <person name="Zakrzewski F."/>
            <person name="Tafer H."/>
            <person name="Rupp O."/>
            <person name="Sorensen T.R."/>
            <person name="Stracke R."/>
            <person name="Reinhardt R."/>
            <person name="Goesmann A."/>
            <person name="Kraft T."/>
            <person name="Schulz B."/>
            <person name="Stadler P.F."/>
            <person name="Schmidt T."/>
            <person name="Gabaldon T."/>
            <person name="Lehrach H."/>
            <person name="Weisshaar B."/>
            <person name="Himmelbauer H."/>
        </authorList>
    </citation>
    <scope>NUCLEOTIDE SEQUENCE [LARGE SCALE GENOMIC DNA]</scope>
    <source>
        <tissue evidence="2">Taproot</tissue>
    </source>
</reference>